<dbReference type="WBParaSite" id="TCNE_0000084501-mRNA-1">
    <property type="protein sequence ID" value="TCNE_0000084501-mRNA-1"/>
    <property type="gene ID" value="TCNE_0000084501"/>
</dbReference>
<dbReference type="AlphaFoldDB" id="A0A183TX76"/>
<dbReference type="EMBL" id="UYWY01000493">
    <property type="protein sequence ID" value="VDM24963.1"/>
    <property type="molecule type" value="Genomic_DNA"/>
</dbReference>
<evidence type="ECO:0000313" key="1">
    <source>
        <dbReference type="EMBL" id="VDM24963.1"/>
    </source>
</evidence>
<keyword evidence="2" id="KW-1185">Reference proteome</keyword>
<accession>A0A183TX76</accession>
<organism evidence="2 3">
    <name type="scientific">Toxocara canis</name>
    <name type="common">Canine roundworm</name>
    <dbReference type="NCBI Taxonomy" id="6265"/>
    <lineage>
        <taxon>Eukaryota</taxon>
        <taxon>Metazoa</taxon>
        <taxon>Ecdysozoa</taxon>
        <taxon>Nematoda</taxon>
        <taxon>Chromadorea</taxon>
        <taxon>Rhabditida</taxon>
        <taxon>Spirurina</taxon>
        <taxon>Ascaridomorpha</taxon>
        <taxon>Ascaridoidea</taxon>
        <taxon>Toxocaridae</taxon>
        <taxon>Toxocara</taxon>
    </lineage>
</organism>
<gene>
    <name evidence="1" type="ORF">TCNE_LOCUS846</name>
</gene>
<proteinExistence type="predicted"/>
<sequence length="228" mass="26094">MGSSRRHPLRASWKIVRDKVHRYASVATDASLTAVAQRASSSFLDLTIAASLQKNVYTIIVRFIDQLLEMRESGDQASLCRKFGRQLASALRAIPFDQGICWSLFENRLLYYLVASRCNVRTLLAWHVFIEEMSSTVLQAFCQAAIADLPNPMPTIFEETPIQCFHFECISAPSNFLTKLLSKFVCFQSTDFVYMAEMHRFAERIICAIEYHQPIKISLKIRSQLIRT</sequence>
<evidence type="ECO:0000313" key="2">
    <source>
        <dbReference type="Proteomes" id="UP000050794"/>
    </source>
</evidence>
<name>A0A183TX76_TOXCA</name>
<evidence type="ECO:0000313" key="3">
    <source>
        <dbReference type="WBParaSite" id="TCNE_0000084501-mRNA-1"/>
    </source>
</evidence>
<reference evidence="3" key="1">
    <citation type="submission" date="2016-06" db="UniProtKB">
        <authorList>
            <consortium name="WormBaseParasite"/>
        </authorList>
    </citation>
    <scope>IDENTIFICATION</scope>
</reference>
<dbReference type="Proteomes" id="UP000050794">
    <property type="component" value="Unassembled WGS sequence"/>
</dbReference>
<protein>
    <submittedName>
        <fullName evidence="1 3">Uncharacterized protein</fullName>
    </submittedName>
</protein>
<reference evidence="1 2" key="2">
    <citation type="submission" date="2018-11" db="EMBL/GenBank/DDBJ databases">
        <authorList>
            <consortium name="Pathogen Informatics"/>
        </authorList>
    </citation>
    <scope>NUCLEOTIDE SEQUENCE [LARGE SCALE GENOMIC DNA]</scope>
</reference>